<gene>
    <name evidence="1" type="ORF">GCM10009425_40970</name>
</gene>
<accession>A0ABQ2H1J2</accession>
<protein>
    <submittedName>
        <fullName evidence="1">Uncharacterized protein</fullName>
    </submittedName>
</protein>
<organism evidence="1 2">
    <name type="scientific">Pseudomonas asuensis</name>
    <dbReference type="NCBI Taxonomy" id="1825787"/>
    <lineage>
        <taxon>Bacteria</taxon>
        <taxon>Pseudomonadati</taxon>
        <taxon>Pseudomonadota</taxon>
        <taxon>Gammaproteobacteria</taxon>
        <taxon>Pseudomonadales</taxon>
        <taxon>Pseudomonadaceae</taxon>
        <taxon>Pseudomonas</taxon>
    </lineage>
</organism>
<reference evidence="2" key="1">
    <citation type="journal article" date="2019" name="Int. J. Syst. Evol. Microbiol.">
        <title>The Global Catalogue of Microorganisms (GCM) 10K type strain sequencing project: providing services to taxonomists for standard genome sequencing and annotation.</title>
        <authorList>
            <consortium name="The Broad Institute Genomics Platform"/>
            <consortium name="The Broad Institute Genome Sequencing Center for Infectious Disease"/>
            <person name="Wu L."/>
            <person name="Ma J."/>
        </authorList>
    </citation>
    <scope>NUCLEOTIDE SEQUENCE [LARGE SCALE GENOMIC DNA]</scope>
    <source>
        <strain evidence="2">JCM 13501</strain>
    </source>
</reference>
<comment type="caution">
    <text evidence="1">The sequence shown here is derived from an EMBL/GenBank/DDBJ whole genome shotgun (WGS) entry which is preliminary data.</text>
</comment>
<dbReference type="EMBL" id="BMNW01000011">
    <property type="protein sequence ID" value="GGM26021.1"/>
    <property type="molecule type" value="Genomic_DNA"/>
</dbReference>
<evidence type="ECO:0000313" key="1">
    <source>
        <dbReference type="EMBL" id="GGM26021.1"/>
    </source>
</evidence>
<proteinExistence type="predicted"/>
<sequence length="62" mass="7328">MANKSDAETRLNKTFRLRESYFMRLKEEALVQTRDKGSRVSESDIIDEALSDYWAKLDRKKS</sequence>
<evidence type="ECO:0000313" key="2">
    <source>
        <dbReference type="Proteomes" id="UP000616499"/>
    </source>
</evidence>
<name>A0ABQ2H1J2_9PSED</name>
<dbReference type="RefSeq" id="WP_188867990.1">
    <property type="nucleotide sequence ID" value="NZ_BMNW01000011.1"/>
</dbReference>
<dbReference type="Proteomes" id="UP000616499">
    <property type="component" value="Unassembled WGS sequence"/>
</dbReference>
<keyword evidence="2" id="KW-1185">Reference proteome</keyword>